<sequence length="455" mass="48525">MSDSSTSTRTPITKIVTASLIGTTIEWYDFFLYGTAAALVFHELFFPRFDPLTGTLLAFSTYAIGFVARPVGGLVFGHFGDKIGRKRLLVLSLVLMGGATCAMGLLPTYAAVGAAAPLMLTFLRLVQGFALGGEWGGAVLIVSEHGDNHSRGLRAAWPQCGAPAGNVLATLVLTVLTLVQSQEDFLTWGWRIPFLLSGVLLILGLWIRLSVSESPAFVAAQQAAQQSGEHSKVPLVELFRGYWREVLITIGARIAENFSYFLITVFLLTYITGPLEMSRSVGLTAVLFGSVVHFVTMPMYAALSDRIGRRPVYLFGSIAMAVWGFVFFALLDTRSAAWTTVAVTVGLLIHGAMYGPQSAFFAEQFGTRVRYTGLSVGAQLSAVVAGGLAPVIGIALLQAFHSTVPISLYLLGTCVITSVAVYLARETAGQPLADEPGAPAPAPAGRNAEPVPVRE</sequence>
<evidence type="ECO:0000256" key="6">
    <source>
        <dbReference type="ARBA" id="ARBA00022847"/>
    </source>
</evidence>
<dbReference type="InterPro" id="IPR020846">
    <property type="entry name" value="MFS_dom"/>
</dbReference>
<evidence type="ECO:0000259" key="13">
    <source>
        <dbReference type="PROSITE" id="PS50850"/>
    </source>
</evidence>
<keyword evidence="3" id="KW-0813">Transport</keyword>
<feature type="transmembrane region" description="Helical" evidence="12">
    <location>
        <begin position="281"/>
        <end position="300"/>
    </location>
</feature>
<feature type="transmembrane region" description="Helical" evidence="12">
    <location>
        <begin position="337"/>
        <end position="355"/>
    </location>
</feature>
<feature type="transmembrane region" description="Helical" evidence="12">
    <location>
        <begin position="376"/>
        <end position="400"/>
    </location>
</feature>
<reference evidence="14 15" key="1">
    <citation type="journal article" date="2013" name="Genome Announc.">
        <title>Draft Genome Sequence of Rhodococcus ruber Strain BKS 20-38.</title>
        <authorList>
            <person name="Bala M."/>
            <person name="Kumar S."/>
            <person name="Raghava G.P."/>
            <person name="Mayilraj S."/>
        </authorList>
    </citation>
    <scope>NUCLEOTIDE SEQUENCE [LARGE SCALE GENOMIC DNA]</scope>
    <source>
        <strain evidence="14 15">BKS 20-38</strain>
    </source>
</reference>
<feature type="domain" description="Major facilitator superfamily (MFS) profile" evidence="13">
    <location>
        <begin position="15"/>
        <end position="429"/>
    </location>
</feature>
<dbReference type="PROSITE" id="PS00217">
    <property type="entry name" value="SUGAR_TRANSPORT_2"/>
    <property type="match status" value="1"/>
</dbReference>
<comment type="similarity">
    <text evidence="2">Belongs to the major facilitator superfamily. Metabolite:H+ Symporter (MHS) family (TC 2.A.1.6) family.</text>
</comment>
<organism evidence="14 15">
    <name type="scientific">Rhodococcus ruber BKS 20-38</name>
    <dbReference type="NCBI Taxonomy" id="1278076"/>
    <lineage>
        <taxon>Bacteria</taxon>
        <taxon>Bacillati</taxon>
        <taxon>Actinomycetota</taxon>
        <taxon>Actinomycetes</taxon>
        <taxon>Mycobacteriales</taxon>
        <taxon>Nocardiaceae</taxon>
        <taxon>Rhodococcus</taxon>
    </lineage>
</organism>
<evidence type="ECO:0000256" key="4">
    <source>
        <dbReference type="ARBA" id="ARBA00022475"/>
    </source>
</evidence>
<dbReference type="AlphaFoldDB" id="M2XQU8"/>
<keyword evidence="8 12" id="KW-0472">Membrane</keyword>
<feature type="transmembrane region" description="Helical" evidence="12">
    <location>
        <begin position="122"/>
        <end position="143"/>
    </location>
</feature>
<keyword evidence="15" id="KW-1185">Reference proteome</keyword>
<comment type="subcellular location">
    <subcellularLocation>
        <location evidence="1">Cell membrane</location>
        <topology evidence="1">Multi-pass membrane protein</topology>
    </subcellularLocation>
</comment>
<name>M2XQU8_9NOCA</name>
<evidence type="ECO:0000313" key="14">
    <source>
        <dbReference type="EMBL" id="EME51525.1"/>
    </source>
</evidence>
<evidence type="ECO:0000256" key="9">
    <source>
        <dbReference type="ARBA" id="ARBA00037295"/>
    </source>
</evidence>
<dbReference type="PANTHER" id="PTHR43045">
    <property type="entry name" value="SHIKIMATE TRANSPORTER"/>
    <property type="match status" value="1"/>
</dbReference>
<feature type="transmembrane region" description="Helical" evidence="12">
    <location>
        <begin position="88"/>
        <end position="110"/>
    </location>
</feature>
<proteinExistence type="inferred from homology"/>
<evidence type="ECO:0000256" key="8">
    <source>
        <dbReference type="ARBA" id="ARBA00023136"/>
    </source>
</evidence>
<dbReference type="Gene3D" id="1.20.1250.20">
    <property type="entry name" value="MFS general substrate transporter like domains"/>
    <property type="match status" value="1"/>
</dbReference>
<keyword evidence="6" id="KW-0769">Symport</keyword>
<evidence type="ECO:0000256" key="3">
    <source>
        <dbReference type="ARBA" id="ARBA00022448"/>
    </source>
</evidence>
<evidence type="ECO:0000313" key="15">
    <source>
        <dbReference type="Proteomes" id="UP000011731"/>
    </source>
</evidence>
<feature type="transmembrane region" description="Helical" evidence="12">
    <location>
        <begin position="406"/>
        <end position="424"/>
    </location>
</feature>
<dbReference type="Pfam" id="PF07690">
    <property type="entry name" value="MFS_1"/>
    <property type="match status" value="1"/>
</dbReference>
<accession>M2XQU8</accession>
<comment type="function">
    <text evidence="9">May be a proton symporter involved in the uptake of osmolytes such as proline and glycine betaine.</text>
</comment>
<dbReference type="PATRIC" id="fig|1278076.4.peg.5231"/>
<dbReference type="InterPro" id="IPR036259">
    <property type="entry name" value="MFS_trans_sf"/>
</dbReference>
<dbReference type="InterPro" id="IPR011701">
    <property type="entry name" value="MFS"/>
</dbReference>
<dbReference type="Proteomes" id="UP000011731">
    <property type="component" value="Unassembled WGS sequence"/>
</dbReference>
<feature type="transmembrane region" description="Helical" evidence="12">
    <location>
        <begin position="30"/>
        <end position="49"/>
    </location>
</feature>
<dbReference type="PANTHER" id="PTHR43045:SF1">
    <property type="entry name" value="SHIKIMATE TRANSPORTER"/>
    <property type="match status" value="1"/>
</dbReference>
<gene>
    <name evidence="14" type="ORF">G352_25517</name>
</gene>
<dbReference type="GO" id="GO:0015293">
    <property type="term" value="F:symporter activity"/>
    <property type="evidence" value="ECO:0007669"/>
    <property type="project" value="UniProtKB-KW"/>
</dbReference>
<keyword evidence="7 12" id="KW-1133">Transmembrane helix</keyword>
<feature type="transmembrane region" description="Helical" evidence="12">
    <location>
        <begin position="188"/>
        <end position="207"/>
    </location>
</feature>
<dbReference type="PROSITE" id="PS50850">
    <property type="entry name" value="MFS"/>
    <property type="match status" value="1"/>
</dbReference>
<dbReference type="GO" id="GO:0005886">
    <property type="term" value="C:plasma membrane"/>
    <property type="evidence" value="ECO:0007669"/>
    <property type="project" value="UniProtKB-SubCell"/>
</dbReference>
<evidence type="ECO:0000256" key="5">
    <source>
        <dbReference type="ARBA" id="ARBA00022692"/>
    </source>
</evidence>
<evidence type="ECO:0000256" key="7">
    <source>
        <dbReference type="ARBA" id="ARBA00022989"/>
    </source>
</evidence>
<dbReference type="FunFam" id="1.20.1250.20:FF:000001">
    <property type="entry name" value="Dicarboxylate MFS transporter"/>
    <property type="match status" value="1"/>
</dbReference>
<dbReference type="CDD" id="cd17369">
    <property type="entry name" value="MFS_ShiA_like"/>
    <property type="match status" value="1"/>
</dbReference>
<protein>
    <recommendedName>
        <fullName evidence="10">Putative proline/betaine transporter</fullName>
    </recommendedName>
</protein>
<feature type="region of interest" description="Disordered" evidence="11">
    <location>
        <begin position="431"/>
        <end position="455"/>
    </location>
</feature>
<evidence type="ECO:0000256" key="1">
    <source>
        <dbReference type="ARBA" id="ARBA00004651"/>
    </source>
</evidence>
<dbReference type="InterPro" id="IPR005829">
    <property type="entry name" value="Sugar_transporter_CS"/>
</dbReference>
<feature type="transmembrane region" description="Helical" evidence="12">
    <location>
        <begin position="258"/>
        <end position="275"/>
    </location>
</feature>
<keyword evidence="5 12" id="KW-0812">Transmembrane</keyword>
<keyword evidence="4" id="KW-1003">Cell membrane</keyword>
<dbReference type="SUPFAM" id="SSF103473">
    <property type="entry name" value="MFS general substrate transporter"/>
    <property type="match status" value="1"/>
</dbReference>
<evidence type="ECO:0000256" key="2">
    <source>
        <dbReference type="ARBA" id="ARBA00008240"/>
    </source>
</evidence>
<evidence type="ECO:0000256" key="12">
    <source>
        <dbReference type="SAM" id="Phobius"/>
    </source>
</evidence>
<comment type="caution">
    <text evidence="14">The sequence shown here is derived from an EMBL/GenBank/DDBJ whole genome shotgun (WGS) entry which is preliminary data.</text>
</comment>
<dbReference type="EMBL" id="AOEX01000101">
    <property type="protein sequence ID" value="EME51525.1"/>
    <property type="molecule type" value="Genomic_DNA"/>
</dbReference>
<dbReference type="RefSeq" id="WP_003939161.1">
    <property type="nucleotide sequence ID" value="NZ_AOEX01000101.1"/>
</dbReference>
<evidence type="ECO:0000256" key="11">
    <source>
        <dbReference type="SAM" id="MobiDB-lite"/>
    </source>
</evidence>
<evidence type="ECO:0000256" key="10">
    <source>
        <dbReference type="ARBA" id="ARBA00039918"/>
    </source>
</evidence>
<feature type="transmembrane region" description="Helical" evidence="12">
    <location>
        <begin position="155"/>
        <end position="176"/>
    </location>
</feature>
<feature type="transmembrane region" description="Helical" evidence="12">
    <location>
        <begin position="55"/>
        <end position="76"/>
    </location>
</feature>
<feature type="transmembrane region" description="Helical" evidence="12">
    <location>
        <begin position="312"/>
        <end position="331"/>
    </location>
</feature>